<accession>A0A4S2KK13</accession>
<keyword evidence="3" id="KW-1185">Reference proteome</keyword>
<feature type="region of interest" description="Disordered" evidence="1">
    <location>
        <begin position="81"/>
        <end position="101"/>
    </location>
</feature>
<evidence type="ECO:0000313" key="2">
    <source>
        <dbReference type="EMBL" id="TGZ48197.1"/>
    </source>
</evidence>
<gene>
    <name evidence="2" type="ORF">DBV15_09967</name>
</gene>
<protein>
    <submittedName>
        <fullName evidence="2">Uncharacterized protein</fullName>
    </submittedName>
</protein>
<reference evidence="2 3" key="1">
    <citation type="journal article" date="2019" name="Philos. Trans. R. Soc. Lond., B, Biol. Sci.">
        <title>Ant behaviour and brain gene expression of defending hosts depend on the ecological success of the intruding social parasite.</title>
        <authorList>
            <person name="Kaur R."/>
            <person name="Stoldt M."/>
            <person name="Jongepier E."/>
            <person name="Feldmeyer B."/>
            <person name="Menzel F."/>
            <person name="Bornberg-Bauer E."/>
            <person name="Foitzik S."/>
        </authorList>
    </citation>
    <scope>NUCLEOTIDE SEQUENCE [LARGE SCALE GENOMIC DNA]</scope>
    <source>
        <tissue evidence="2">Whole body</tissue>
    </source>
</reference>
<evidence type="ECO:0000313" key="3">
    <source>
        <dbReference type="Proteomes" id="UP000310200"/>
    </source>
</evidence>
<proteinExistence type="predicted"/>
<organism evidence="2 3">
    <name type="scientific">Temnothorax longispinosus</name>
    <dbReference type="NCBI Taxonomy" id="300112"/>
    <lineage>
        <taxon>Eukaryota</taxon>
        <taxon>Metazoa</taxon>
        <taxon>Ecdysozoa</taxon>
        <taxon>Arthropoda</taxon>
        <taxon>Hexapoda</taxon>
        <taxon>Insecta</taxon>
        <taxon>Pterygota</taxon>
        <taxon>Neoptera</taxon>
        <taxon>Endopterygota</taxon>
        <taxon>Hymenoptera</taxon>
        <taxon>Apocrita</taxon>
        <taxon>Aculeata</taxon>
        <taxon>Formicoidea</taxon>
        <taxon>Formicidae</taxon>
        <taxon>Myrmicinae</taxon>
        <taxon>Temnothorax</taxon>
    </lineage>
</organism>
<dbReference type="AlphaFoldDB" id="A0A4S2KK13"/>
<dbReference type="Proteomes" id="UP000310200">
    <property type="component" value="Unassembled WGS sequence"/>
</dbReference>
<dbReference type="EMBL" id="QBLH01002534">
    <property type="protein sequence ID" value="TGZ48197.1"/>
    <property type="molecule type" value="Genomic_DNA"/>
</dbReference>
<name>A0A4S2KK13_9HYME</name>
<evidence type="ECO:0000256" key="1">
    <source>
        <dbReference type="SAM" id="MobiDB-lite"/>
    </source>
</evidence>
<sequence length="115" mass="12991">MTLILDKEFLGSLSLLAGSGKRPAYNRRVRYGTFGERLRRYRNRGAAWPMSHDGITGCLTVSYRTVPTPVDPRVLKPRNFCATDDDGRRESTSDGRGNAVSRHTTMRLPTRLHLN</sequence>
<comment type="caution">
    <text evidence="2">The sequence shown here is derived from an EMBL/GenBank/DDBJ whole genome shotgun (WGS) entry which is preliminary data.</text>
</comment>